<evidence type="ECO:0000259" key="1">
    <source>
        <dbReference type="SMART" id="SM00563"/>
    </source>
</evidence>
<dbReference type="InterPro" id="IPR002123">
    <property type="entry name" value="Plipid/glycerol_acylTrfase"/>
</dbReference>
<dbReference type="GO" id="GO:0016746">
    <property type="term" value="F:acyltransferase activity"/>
    <property type="evidence" value="ECO:0007669"/>
    <property type="project" value="UniProtKB-KW"/>
</dbReference>
<organism evidence="2 3">
    <name type="scientific">Lichenifustis flavocetrariae</name>
    <dbReference type="NCBI Taxonomy" id="2949735"/>
    <lineage>
        <taxon>Bacteria</taxon>
        <taxon>Pseudomonadati</taxon>
        <taxon>Pseudomonadota</taxon>
        <taxon>Alphaproteobacteria</taxon>
        <taxon>Hyphomicrobiales</taxon>
        <taxon>Lichenihabitantaceae</taxon>
        <taxon>Lichenifustis</taxon>
    </lineage>
</organism>
<dbReference type="EMBL" id="JAMOIM010000007">
    <property type="protein sequence ID" value="MCW6508957.1"/>
    <property type="molecule type" value="Genomic_DNA"/>
</dbReference>
<dbReference type="AlphaFoldDB" id="A0AA42CN21"/>
<dbReference type="RefSeq" id="WP_282585318.1">
    <property type="nucleotide sequence ID" value="NZ_JAMOIM010000007.1"/>
</dbReference>
<dbReference type="CDD" id="cd07986">
    <property type="entry name" value="LPLAT_ACT14924-like"/>
    <property type="match status" value="1"/>
</dbReference>
<name>A0AA42CN21_9HYPH</name>
<proteinExistence type="predicted"/>
<sequence length="290" mass="31846">MDDVVFSYADPASPRLKRGLINVVEAATGRRALKRLYRDHFAHMPVGVSFWQSAIRLLDLDVQFDRAALARIPRTGPVVIVANHPYGVLDGVVISWLVEQVRPDFKVLTHSLLLRAPGARPNLLPVDFSETPEAQKTNLASRAAARQHLAEGGCVVVFPAGGISTTPDRLGRRRAVDAPWQPFTAQLIQRSGATVVPIHFAGQNGRLFQMASHISLTLRLSLIFHEVKTKIGTVLPVTIGDPIPFERLEPIQDRHMMTDVLRACVDRLGVVGASAKPLKSRKLGRPLPAK</sequence>
<accession>A0AA42CN21</accession>
<keyword evidence="3" id="KW-1185">Reference proteome</keyword>
<protein>
    <submittedName>
        <fullName evidence="2">Lysophospholipid acyltransferase family protein</fullName>
    </submittedName>
</protein>
<dbReference type="Proteomes" id="UP001165667">
    <property type="component" value="Unassembled WGS sequence"/>
</dbReference>
<evidence type="ECO:0000313" key="2">
    <source>
        <dbReference type="EMBL" id="MCW6508957.1"/>
    </source>
</evidence>
<dbReference type="Pfam" id="PF01553">
    <property type="entry name" value="Acyltransferase"/>
    <property type="match status" value="1"/>
</dbReference>
<keyword evidence="2" id="KW-0012">Acyltransferase</keyword>
<dbReference type="SMART" id="SM00563">
    <property type="entry name" value="PlsC"/>
    <property type="match status" value="1"/>
</dbReference>
<dbReference type="InterPro" id="IPR045746">
    <property type="entry name" value="ACT14924-like_Acyltransf_dom"/>
</dbReference>
<feature type="domain" description="Phospholipid/glycerol acyltransferase" evidence="1">
    <location>
        <begin position="78"/>
        <end position="203"/>
    </location>
</feature>
<dbReference type="SUPFAM" id="SSF69593">
    <property type="entry name" value="Glycerol-3-phosphate (1)-acyltransferase"/>
    <property type="match status" value="1"/>
</dbReference>
<comment type="caution">
    <text evidence="2">The sequence shown here is derived from an EMBL/GenBank/DDBJ whole genome shotgun (WGS) entry which is preliminary data.</text>
</comment>
<keyword evidence="2" id="KW-0808">Transferase</keyword>
<gene>
    <name evidence="2" type="ORF">M8523_13090</name>
</gene>
<evidence type="ECO:0000313" key="3">
    <source>
        <dbReference type="Proteomes" id="UP001165667"/>
    </source>
</evidence>
<reference evidence="2" key="1">
    <citation type="submission" date="2022-05" db="EMBL/GenBank/DDBJ databases">
        <authorList>
            <person name="Pankratov T."/>
        </authorList>
    </citation>
    <scope>NUCLEOTIDE SEQUENCE</scope>
    <source>
        <strain evidence="2">BP6-180914</strain>
    </source>
</reference>